<dbReference type="Proteomes" id="UP001165685">
    <property type="component" value="Unassembled WGS sequence"/>
</dbReference>
<keyword evidence="1" id="KW-0812">Transmembrane</keyword>
<accession>A0ABT4TJX4</accession>
<sequence>MERASASAMAKRSSRVKKKLGPGGAVTVFGIIALILGAVMLIVGTTDYTDHTERADAVVSERLVEVTYEDEEREPDERREEITVFVDYTAEGQDLTRVELQGLNADDHYEGQELAVAYAPGEPGHVVTVPSTEEGAYDVFLYIGIAALVLSVPLLGAGALLIVKQVKRGSGAGSLKG</sequence>
<name>A0ABT4TJX4_9ACTN</name>
<keyword evidence="1" id="KW-0472">Membrane</keyword>
<organism evidence="2 3">
    <name type="scientific">Nocardiopsis suaedae</name>
    <dbReference type="NCBI Taxonomy" id="3018444"/>
    <lineage>
        <taxon>Bacteria</taxon>
        <taxon>Bacillati</taxon>
        <taxon>Actinomycetota</taxon>
        <taxon>Actinomycetes</taxon>
        <taxon>Streptosporangiales</taxon>
        <taxon>Nocardiopsidaceae</taxon>
        <taxon>Nocardiopsis</taxon>
    </lineage>
</organism>
<keyword evidence="3" id="KW-1185">Reference proteome</keyword>
<feature type="transmembrane region" description="Helical" evidence="1">
    <location>
        <begin position="20"/>
        <end position="43"/>
    </location>
</feature>
<dbReference type="EMBL" id="JAQFWP010000015">
    <property type="protein sequence ID" value="MDA2804986.1"/>
    <property type="molecule type" value="Genomic_DNA"/>
</dbReference>
<evidence type="ECO:0000313" key="2">
    <source>
        <dbReference type="EMBL" id="MDA2804986.1"/>
    </source>
</evidence>
<protein>
    <submittedName>
        <fullName evidence="2">DUF3592 domain-containing protein</fullName>
    </submittedName>
</protein>
<feature type="transmembrane region" description="Helical" evidence="1">
    <location>
        <begin position="139"/>
        <end position="163"/>
    </location>
</feature>
<reference evidence="2" key="1">
    <citation type="submission" date="2023-01" db="EMBL/GenBank/DDBJ databases">
        <title>Draft genome sequence of Nocardiopsis sp. LSu2-4 isolated from halophytes.</title>
        <authorList>
            <person name="Duangmal K."/>
            <person name="Chantavorakit T."/>
        </authorList>
    </citation>
    <scope>NUCLEOTIDE SEQUENCE</scope>
    <source>
        <strain evidence="2">LSu2-4</strain>
    </source>
</reference>
<comment type="caution">
    <text evidence="2">The sequence shown here is derived from an EMBL/GenBank/DDBJ whole genome shotgun (WGS) entry which is preliminary data.</text>
</comment>
<dbReference type="RefSeq" id="WP_270677619.1">
    <property type="nucleotide sequence ID" value="NZ_JAQFWP010000015.1"/>
</dbReference>
<proteinExistence type="predicted"/>
<evidence type="ECO:0000256" key="1">
    <source>
        <dbReference type="SAM" id="Phobius"/>
    </source>
</evidence>
<evidence type="ECO:0000313" key="3">
    <source>
        <dbReference type="Proteomes" id="UP001165685"/>
    </source>
</evidence>
<gene>
    <name evidence="2" type="ORF">O4U47_10720</name>
</gene>
<keyword evidence="1" id="KW-1133">Transmembrane helix</keyword>